<organism evidence="2 3">
    <name type="scientific">Bordetella bronchialis</name>
    <dbReference type="NCBI Taxonomy" id="463025"/>
    <lineage>
        <taxon>Bacteria</taxon>
        <taxon>Pseudomonadati</taxon>
        <taxon>Pseudomonadota</taxon>
        <taxon>Betaproteobacteria</taxon>
        <taxon>Burkholderiales</taxon>
        <taxon>Alcaligenaceae</taxon>
        <taxon>Bordetella</taxon>
    </lineage>
</organism>
<feature type="compositionally biased region" description="Low complexity" evidence="1">
    <location>
        <begin position="254"/>
        <end position="265"/>
    </location>
</feature>
<accession>A0A193FVI7</accession>
<evidence type="ECO:0008006" key="4">
    <source>
        <dbReference type="Google" id="ProtNLM"/>
    </source>
</evidence>
<feature type="region of interest" description="Disordered" evidence="1">
    <location>
        <begin position="244"/>
        <end position="314"/>
    </location>
</feature>
<dbReference type="STRING" id="463025.BAU08_08405"/>
<name>A0A193FVI7_9BORD</name>
<dbReference type="Proteomes" id="UP000092213">
    <property type="component" value="Chromosome"/>
</dbReference>
<gene>
    <name evidence="2" type="ORF">BAU08_08405</name>
</gene>
<sequence length="333" mass="34816">MLPLPARGAARQRGAAAASFAVTALPLLFGALFVVEAARWHVVRQMLSLALLEAARAGATAHARPAIIEQAFEDALLPLFHPPGPHGDARARMRAAFLDVARAAGAPPWRIDVLSPGSRAYADFGDAALRVAGAAGLPAINNDYQAEQHLRRRRMGWAGGRGPLSGQTIFEANMLRLRLTYVHPPLVPGLRAILKRLAAMRDGNGPEASHPAARAGMLVMAMESALPMQSHPVLWGAVTGGAPTTVSRPPASRGPGKAGASPKGPLVSWQFRGHGQDTPSRAKDSAQKGHVPQGNAREPHAHASPATEAAPGGPFRDPACGVQLCCLPPASSR</sequence>
<dbReference type="AlphaFoldDB" id="A0A193FVI7"/>
<dbReference type="EMBL" id="CP016171">
    <property type="protein sequence ID" value="ANN71353.1"/>
    <property type="molecule type" value="Genomic_DNA"/>
</dbReference>
<evidence type="ECO:0000313" key="3">
    <source>
        <dbReference type="Proteomes" id="UP000092213"/>
    </source>
</evidence>
<reference evidence="2 3" key="1">
    <citation type="submission" date="2016-06" db="EMBL/GenBank/DDBJ databases">
        <title>Complete genome sequences of Bordetella bronchialis and Bordetella flabilis.</title>
        <authorList>
            <person name="LiPuma J.J."/>
            <person name="Spilker T."/>
        </authorList>
    </citation>
    <scope>NUCLEOTIDE SEQUENCE [LARGE SCALE GENOMIC DNA]</scope>
    <source>
        <strain evidence="2 3">AU17976</strain>
    </source>
</reference>
<evidence type="ECO:0000313" key="2">
    <source>
        <dbReference type="EMBL" id="ANN71353.1"/>
    </source>
</evidence>
<proteinExistence type="predicted"/>
<dbReference type="RefSeq" id="WP_066668907.1">
    <property type="nucleotide sequence ID" value="NZ_CP016171.1"/>
</dbReference>
<evidence type="ECO:0000256" key="1">
    <source>
        <dbReference type="SAM" id="MobiDB-lite"/>
    </source>
</evidence>
<protein>
    <recommendedName>
        <fullName evidence="4">Pilus assembly protein TadE</fullName>
    </recommendedName>
</protein>